<dbReference type="OrthoDB" id="117723at2"/>
<dbReference type="CDD" id="cd00090">
    <property type="entry name" value="HTH_ARSR"/>
    <property type="match status" value="1"/>
</dbReference>
<dbReference type="AlphaFoldDB" id="A0A158GC34"/>
<dbReference type="SUPFAM" id="SSF46785">
    <property type="entry name" value="Winged helix' DNA-binding domain"/>
    <property type="match status" value="1"/>
</dbReference>
<dbReference type="InterPro" id="IPR036388">
    <property type="entry name" value="WH-like_DNA-bd_sf"/>
</dbReference>
<proteinExistence type="predicted"/>
<dbReference type="PANTHER" id="PTHR42756">
    <property type="entry name" value="TRANSCRIPTIONAL REGULATOR, MARR"/>
    <property type="match status" value="1"/>
</dbReference>
<dbReference type="EMBL" id="FCOK02000012">
    <property type="protein sequence ID" value="SAL29463.1"/>
    <property type="molecule type" value="Genomic_DNA"/>
</dbReference>
<dbReference type="Proteomes" id="UP000054683">
    <property type="component" value="Unassembled WGS sequence"/>
</dbReference>
<evidence type="ECO:0000256" key="2">
    <source>
        <dbReference type="ARBA" id="ARBA00023125"/>
    </source>
</evidence>
<evidence type="ECO:0000313" key="6">
    <source>
        <dbReference type="Proteomes" id="UP000054683"/>
    </source>
</evidence>
<reference evidence="5 6" key="1">
    <citation type="submission" date="2016-01" db="EMBL/GenBank/DDBJ databases">
        <authorList>
            <person name="Oliw E.H."/>
        </authorList>
    </citation>
    <scope>NUCLEOTIDE SEQUENCE [LARGE SCALE GENOMIC DNA]</scope>
    <source>
        <strain evidence="5">LMG 27134</strain>
    </source>
</reference>
<evidence type="ECO:0000313" key="5">
    <source>
        <dbReference type="EMBL" id="SAL29463.1"/>
    </source>
</evidence>
<dbReference type="InterPro" id="IPR036390">
    <property type="entry name" value="WH_DNA-bd_sf"/>
</dbReference>
<dbReference type="GO" id="GO:0003677">
    <property type="term" value="F:DNA binding"/>
    <property type="evidence" value="ECO:0007669"/>
    <property type="project" value="UniProtKB-KW"/>
</dbReference>
<sequence length="180" mass="20543">MAKPYSTSVDTTLDSIEPLCGSAGGEIPETLDDRGRTVPWMTRTLNRLYDMQAQRILDREKVSIAHWYYLRVLAQRGELNQLELSKRVGIASTTAVPALDSMEKRGLLKRTRDPKDRRKYYVSLTDDGKRLVDKMMPEIIHMISGSFDGVDPEETLTFWKVLHQIAQNLSEKSNENTVVD</sequence>
<dbReference type="Gene3D" id="1.10.10.10">
    <property type="entry name" value="Winged helix-like DNA-binding domain superfamily/Winged helix DNA-binding domain"/>
    <property type="match status" value="1"/>
</dbReference>
<protein>
    <submittedName>
        <fullName evidence="5">Transcriptional regulatory protein</fullName>
    </submittedName>
</protein>
<dbReference type="PRINTS" id="PR00598">
    <property type="entry name" value="HTHMARR"/>
</dbReference>
<evidence type="ECO:0000256" key="1">
    <source>
        <dbReference type="ARBA" id="ARBA00023015"/>
    </source>
</evidence>
<name>A0A158GC34_9BURK</name>
<dbReference type="PANTHER" id="PTHR42756:SF1">
    <property type="entry name" value="TRANSCRIPTIONAL REPRESSOR OF EMRAB OPERON"/>
    <property type="match status" value="1"/>
</dbReference>
<accession>A0A158GC34</accession>
<dbReference type="GO" id="GO:0003700">
    <property type="term" value="F:DNA-binding transcription factor activity"/>
    <property type="evidence" value="ECO:0007669"/>
    <property type="project" value="InterPro"/>
</dbReference>
<dbReference type="PROSITE" id="PS50995">
    <property type="entry name" value="HTH_MARR_2"/>
    <property type="match status" value="1"/>
</dbReference>
<gene>
    <name evidence="5" type="ORF">AWB69_02324</name>
</gene>
<keyword evidence="2" id="KW-0238">DNA-binding</keyword>
<dbReference type="SMART" id="SM00347">
    <property type="entry name" value="HTH_MARR"/>
    <property type="match status" value="1"/>
</dbReference>
<evidence type="ECO:0000259" key="4">
    <source>
        <dbReference type="PROSITE" id="PS50995"/>
    </source>
</evidence>
<dbReference type="InterPro" id="IPR000835">
    <property type="entry name" value="HTH_MarR-typ"/>
</dbReference>
<dbReference type="RefSeq" id="WP_062084994.1">
    <property type="nucleotide sequence ID" value="NZ_FCOK02000012.1"/>
</dbReference>
<keyword evidence="3" id="KW-0804">Transcription</keyword>
<dbReference type="InterPro" id="IPR011991">
    <property type="entry name" value="ArsR-like_HTH"/>
</dbReference>
<keyword evidence="1" id="KW-0805">Transcription regulation</keyword>
<organism evidence="5 6">
    <name type="scientific">Caballeronia udeis</name>
    <dbReference type="NCBI Taxonomy" id="1232866"/>
    <lineage>
        <taxon>Bacteria</taxon>
        <taxon>Pseudomonadati</taxon>
        <taxon>Pseudomonadota</taxon>
        <taxon>Betaproteobacteria</taxon>
        <taxon>Burkholderiales</taxon>
        <taxon>Burkholderiaceae</taxon>
        <taxon>Caballeronia</taxon>
    </lineage>
</organism>
<evidence type="ECO:0000256" key="3">
    <source>
        <dbReference type="ARBA" id="ARBA00023163"/>
    </source>
</evidence>
<feature type="domain" description="HTH marR-type" evidence="4">
    <location>
        <begin position="31"/>
        <end position="167"/>
    </location>
</feature>
<dbReference type="Pfam" id="PF01047">
    <property type="entry name" value="MarR"/>
    <property type="match status" value="1"/>
</dbReference>